<protein>
    <submittedName>
        <fullName evidence="3">Phosphodiesterase</fullName>
    </submittedName>
</protein>
<evidence type="ECO:0000259" key="2">
    <source>
        <dbReference type="Pfam" id="PF12850"/>
    </source>
</evidence>
<accession>A0ABN6QI78</accession>
<dbReference type="Gene3D" id="3.60.21.10">
    <property type="match status" value="1"/>
</dbReference>
<dbReference type="InterPro" id="IPR024654">
    <property type="entry name" value="Calcineurin-like_PHP_lpxH"/>
</dbReference>
<sequence>MKIGIFSDIHDRTNHLEQAMHRMLRLGCGHFIFLGDCTTPESFRRLLELAQGLPLDAVPGNNDYDLLAMHQMAAASPAARLHPELAVITRYRMKLSLSHYPRYAWQEVRKGHVDAALYGHTHQALQEMAGNCLIANPGELQGRTGRLGFGILDTDSRTMNLHTLDFKTP</sequence>
<dbReference type="InterPro" id="IPR029052">
    <property type="entry name" value="Metallo-depent_PP-like"/>
</dbReference>
<dbReference type="Pfam" id="PF12850">
    <property type="entry name" value="Metallophos_2"/>
    <property type="match status" value="1"/>
</dbReference>
<reference evidence="3" key="1">
    <citation type="submission" date="2022-06" db="EMBL/GenBank/DDBJ databases">
        <title>Akkermansia biwalacus sp. nov., an anaerobic mucin-degrading bacterium isolated from human intestine.</title>
        <authorList>
            <person name="Kobayashi Y."/>
            <person name="Inoue S."/>
            <person name="Kawahara T."/>
            <person name="Kohda N."/>
        </authorList>
    </citation>
    <scope>NUCLEOTIDE SEQUENCE</scope>
    <source>
        <strain evidence="3">WON2089</strain>
    </source>
</reference>
<proteinExistence type="inferred from homology"/>
<dbReference type="RefSeq" id="WP_215434899.1">
    <property type="nucleotide sequence ID" value="NZ_AP025943.1"/>
</dbReference>
<dbReference type="SUPFAM" id="SSF56300">
    <property type="entry name" value="Metallo-dependent phosphatases"/>
    <property type="match status" value="1"/>
</dbReference>
<dbReference type="EMBL" id="AP025943">
    <property type="protein sequence ID" value="BDL44256.1"/>
    <property type="molecule type" value="Genomic_DNA"/>
</dbReference>
<dbReference type="PANTHER" id="PTHR43165:SF1">
    <property type="entry name" value="PHOSPHODIESTERASE MJ0936"/>
    <property type="match status" value="1"/>
</dbReference>
<organism evidence="3 4">
    <name type="scientific">Akkermansia biwaensis</name>
    <dbReference type="NCBI Taxonomy" id="2946555"/>
    <lineage>
        <taxon>Bacteria</taxon>
        <taxon>Pseudomonadati</taxon>
        <taxon>Verrucomicrobiota</taxon>
        <taxon>Verrucomicrobiia</taxon>
        <taxon>Verrucomicrobiales</taxon>
        <taxon>Akkermansiaceae</taxon>
        <taxon>Akkermansia</taxon>
    </lineage>
</organism>
<keyword evidence="4" id="KW-1185">Reference proteome</keyword>
<evidence type="ECO:0000256" key="1">
    <source>
        <dbReference type="ARBA" id="ARBA00008950"/>
    </source>
</evidence>
<feature type="domain" description="Calcineurin-like phosphoesterase" evidence="2">
    <location>
        <begin position="1"/>
        <end position="156"/>
    </location>
</feature>
<gene>
    <name evidence="3" type="ORF">Abiwalacus_18300</name>
</gene>
<dbReference type="PANTHER" id="PTHR43165">
    <property type="entry name" value="METALLOPHOSPHOESTERASE"/>
    <property type="match status" value="1"/>
</dbReference>
<comment type="similarity">
    <text evidence="1">Belongs to the metallophosphoesterase superfamily. YfcE family.</text>
</comment>
<dbReference type="InterPro" id="IPR053193">
    <property type="entry name" value="MetalloPDE_YfcE-like"/>
</dbReference>
<dbReference type="Proteomes" id="UP001062263">
    <property type="component" value="Chromosome"/>
</dbReference>
<name>A0ABN6QI78_9BACT</name>
<evidence type="ECO:0000313" key="3">
    <source>
        <dbReference type="EMBL" id="BDL44256.1"/>
    </source>
</evidence>
<evidence type="ECO:0000313" key="4">
    <source>
        <dbReference type="Proteomes" id="UP001062263"/>
    </source>
</evidence>